<dbReference type="Proteomes" id="UP000018936">
    <property type="component" value="Unassembled WGS sequence"/>
</dbReference>
<feature type="compositionally biased region" description="Basic residues" evidence="2">
    <location>
        <begin position="1"/>
        <end position="10"/>
    </location>
</feature>
<dbReference type="Pfam" id="PF00755">
    <property type="entry name" value="Carn_acyltransf"/>
    <property type="match status" value="1"/>
</dbReference>
<organism evidence="4 5">
    <name type="scientific">Ophiophagus hannah</name>
    <name type="common">King cobra</name>
    <name type="synonym">Naja hannah</name>
    <dbReference type="NCBI Taxonomy" id="8665"/>
    <lineage>
        <taxon>Eukaryota</taxon>
        <taxon>Metazoa</taxon>
        <taxon>Chordata</taxon>
        <taxon>Craniata</taxon>
        <taxon>Vertebrata</taxon>
        <taxon>Euteleostomi</taxon>
        <taxon>Lepidosauria</taxon>
        <taxon>Squamata</taxon>
        <taxon>Bifurcata</taxon>
        <taxon>Unidentata</taxon>
        <taxon>Episquamata</taxon>
        <taxon>Toxicofera</taxon>
        <taxon>Serpentes</taxon>
        <taxon>Colubroidea</taxon>
        <taxon>Elapidae</taxon>
        <taxon>Elapinae</taxon>
        <taxon>Ophiophagus</taxon>
    </lineage>
</organism>
<evidence type="ECO:0000313" key="4">
    <source>
        <dbReference type="EMBL" id="ETE64020.1"/>
    </source>
</evidence>
<evidence type="ECO:0000256" key="2">
    <source>
        <dbReference type="SAM" id="MobiDB-lite"/>
    </source>
</evidence>
<proteinExistence type="predicted"/>
<dbReference type="AlphaFoldDB" id="V8NPN2"/>
<dbReference type="InterPro" id="IPR000542">
    <property type="entry name" value="Carn_acyl_trans"/>
</dbReference>
<evidence type="ECO:0000313" key="5">
    <source>
        <dbReference type="Proteomes" id="UP000018936"/>
    </source>
</evidence>
<comment type="caution">
    <text evidence="4">The sequence shown here is derived from an EMBL/GenBank/DDBJ whole genome shotgun (WGS) entry which is preliminary data.</text>
</comment>
<keyword evidence="5" id="KW-1185">Reference proteome</keyword>
<dbReference type="GO" id="GO:0004092">
    <property type="term" value="F:carnitine O-acetyltransferase activity"/>
    <property type="evidence" value="ECO:0007669"/>
    <property type="project" value="TreeGrafter"/>
</dbReference>
<feature type="non-terminal residue" evidence="4">
    <location>
        <position position="1"/>
    </location>
</feature>
<name>V8NPN2_OPHHA</name>
<evidence type="ECO:0000259" key="3">
    <source>
        <dbReference type="Pfam" id="PF00755"/>
    </source>
</evidence>
<keyword evidence="4" id="KW-0808">Transferase</keyword>
<dbReference type="InterPro" id="IPR042231">
    <property type="entry name" value="Cho/carn_acyl_trans_2"/>
</dbReference>
<reference evidence="4 5" key="1">
    <citation type="journal article" date="2013" name="Proc. Natl. Acad. Sci. U.S.A.">
        <title>The king cobra genome reveals dynamic gene evolution and adaptation in the snake venom system.</title>
        <authorList>
            <person name="Vonk F.J."/>
            <person name="Casewell N.R."/>
            <person name="Henkel C.V."/>
            <person name="Heimberg A.M."/>
            <person name="Jansen H.J."/>
            <person name="McCleary R.J."/>
            <person name="Kerkkamp H.M."/>
            <person name="Vos R.A."/>
            <person name="Guerreiro I."/>
            <person name="Calvete J.J."/>
            <person name="Wuster W."/>
            <person name="Woods A.E."/>
            <person name="Logan J.M."/>
            <person name="Harrison R.A."/>
            <person name="Castoe T.A."/>
            <person name="de Koning A.P."/>
            <person name="Pollock D.D."/>
            <person name="Yandell M."/>
            <person name="Calderon D."/>
            <person name="Renjifo C."/>
            <person name="Currier R.B."/>
            <person name="Salgado D."/>
            <person name="Pla D."/>
            <person name="Sanz L."/>
            <person name="Hyder A.S."/>
            <person name="Ribeiro J.M."/>
            <person name="Arntzen J.W."/>
            <person name="van den Thillart G.E."/>
            <person name="Boetzer M."/>
            <person name="Pirovano W."/>
            <person name="Dirks R.P."/>
            <person name="Spaink H.P."/>
            <person name="Duboule D."/>
            <person name="McGlinn E."/>
            <person name="Kini R.M."/>
            <person name="Richardson M.K."/>
        </authorList>
    </citation>
    <scope>NUCLEOTIDE SEQUENCE</scope>
    <source>
        <tissue evidence="4">Blood</tissue>
    </source>
</reference>
<dbReference type="PANTHER" id="PTHR22589">
    <property type="entry name" value="CARNITINE O-ACYLTRANSFERASE"/>
    <property type="match status" value="1"/>
</dbReference>
<protein>
    <submittedName>
        <fullName evidence="4">Carnitine O-acetyltransferase</fullName>
    </submittedName>
</protein>
<dbReference type="GO" id="GO:0005777">
    <property type="term" value="C:peroxisome"/>
    <property type="evidence" value="ECO:0007669"/>
    <property type="project" value="TreeGrafter"/>
</dbReference>
<keyword evidence="1" id="KW-0012">Acyltransferase</keyword>
<dbReference type="InterPro" id="IPR039551">
    <property type="entry name" value="Cho/carn_acyl_trans"/>
</dbReference>
<feature type="region of interest" description="Disordered" evidence="2">
    <location>
        <begin position="1"/>
        <end position="20"/>
    </location>
</feature>
<dbReference type="GO" id="GO:0019254">
    <property type="term" value="P:carnitine metabolic process, CoA-linked"/>
    <property type="evidence" value="ECO:0007669"/>
    <property type="project" value="TreeGrafter"/>
</dbReference>
<gene>
    <name evidence="4" type="primary">CRAT</name>
    <name evidence="4" type="ORF">L345_10222</name>
</gene>
<accession>V8NPN2</accession>
<dbReference type="SUPFAM" id="SSF52777">
    <property type="entry name" value="CoA-dependent acyltransferases"/>
    <property type="match status" value="1"/>
</dbReference>
<evidence type="ECO:0000256" key="1">
    <source>
        <dbReference type="ARBA" id="ARBA00023315"/>
    </source>
</evidence>
<dbReference type="Gene3D" id="3.30.559.70">
    <property type="entry name" value="Choline/Carnitine o-acyltransferase, domain 2"/>
    <property type="match status" value="1"/>
</dbReference>
<dbReference type="OrthoDB" id="240216at2759"/>
<dbReference type="PANTHER" id="PTHR22589:SF50">
    <property type="entry name" value="CARNITINE O-ACETYLTRANSFERASE"/>
    <property type="match status" value="1"/>
</dbReference>
<dbReference type="EMBL" id="AZIM01002444">
    <property type="protein sequence ID" value="ETE64020.1"/>
    <property type="molecule type" value="Genomic_DNA"/>
</dbReference>
<sequence>MERQKGKGRKAGFAESSKAENETLPVEYLGGKPLCMNQYYQILSSCRIPGPKRDSVFFQLDVYSSDGSPLTTDQIFIQLEKIWNTSLQTNKEPIGILTSNHRNSWAKAYNNLIKEHFHRLLGCPNSPGLG</sequence>
<feature type="domain" description="Choline/carnitine acyltransferase" evidence="3">
    <location>
        <begin position="18"/>
        <end position="114"/>
    </location>
</feature>